<dbReference type="GO" id="GO:0007059">
    <property type="term" value="P:chromosome segregation"/>
    <property type="evidence" value="ECO:0007669"/>
    <property type="project" value="TreeGrafter"/>
</dbReference>
<dbReference type="GO" id="GO:0007064">
    <property type="term" value="P:mitotic sister chromatid cohesion"/>
    <property type="evidence" value="ECO:0007669"/>
    <property type="project" value="InterPro"/>
</dbReference>
<dbReference type="Proteomes" id="UP000248817">
    <property type="component" value="Unassembled WGS sequence"/>
</dbReference>
<evidence type="ECO:0000313" key="1">
    <source>
        <dbReference type="EMBL" id="PYI34687.1"/>
    </source>
</evidence>
<dbReference type="PANTHER" id="PTHR28064:SF1">
    <property type="entry name" value="INNER KINETOCHORE SUBUNIT NKP2"/>
    <property type="match status" value="1"/>
</dbReference>
<dbReference type="Pfam" id="PF09696">
    <property type="entry name" value="Ctf8"/>
    <property type="match status" value="1"/>
</dbReference>
<evidence type="ECO:0000313" key="2">
    <source>
        <dbReference type="Proteomes" id="UP000248817"/>
    </source>
</evidence>
<dbReference type="Pfam" id="PF09447">
    <property type="entry name" value="Cnl2_NKP2"/>
    <property type="match status" value="1"/>
</dbReference>
<sequence>MAPSETAILSNFLLTPAPLPTIISLQQFTELFPKRLRSHPHIRVLYREIQEIREQDMDLVNENIDKEAVQGERQKAELRKSLMKTGIDGISSAEQREMDMDVELFGQTTSTSNYHSVSSLLAAMQTACSNVEHEVTEVDKEASSLLSDLNGLVGDLSDLRYGKMQGPVGMTGEEGVNEAIRDILLIAVQKPNQSCYQSLSPPPNLDSRRSHYLTMPSITLHPRASRSPSRVSNPLPQLLQTPSGLALLELQGTINIPSHDDPSHSAESPDGASVFETPIGKLMFPDYSPQNPADDAAWMKRVYLYVGRYQRITGEVKKLPKPLALVQRRPTPAGGAARGADSDELEVVEVVRYKIYFKNRPEPVNDL</sequence>
<protein>
    <recommendedName>
        <fullName evidence="3">Ctf8-domain-containing protein</fullName>
    </recommendedName>
</protein>
<name>A0A2V5J8W7_9EURO</name>
<dbReference type="PANTHER" id="PTHR28064">
    <property type="entry name" value="INNER KINETOCHORE SUBUNIT NKP2"/>
    <property type="match status" value="1"/>
</dbReference>
<evidence type="ECO:0008006" key="3">
    <source>
        <dbReference type="Google" id="ProtNLM"/>
    </source>
</evidence>
<keyword evidence="2" id="KW-1185">Reference proteome</keyword>
<gene>
    <name evidence="1" type="ORF">BP00DRAFT_336152</name>
</gene>
<dbReference type="InterPro" id="IPR018565">
    <property type="entry name" value="Nkp2/Cnl2"/>
</dbReference>
<dbReference type="GO" id="GO:0031511">
    <property type="term" value="C:Mis6-Sim4 complex"/>
    <property type="evidence" value="ECO:0007669"/>
    <property type="project" value="TreeGrafter"/>
</dbReference>
<dbReference type="GO" id="GO:0031390">
    <property type="term" value="C:Ctf18 RFC-like complex"/>
    <property type="evidence" value="ECO:0007669"/>
    <property type="project" value="InterPro"/>
</dbReference>
<reference evidence="1 2" key="1">
    <citation type="submission" date="2018-02" db="EMBL/GenBank/DDBJ databases">
        <title>The genomes of Aspergillus section Nigri reveals drivers in fungal speciation.</title>
        <authorList>
            <consortium name="DOE Joint Genome Institute"/>
            <person name="Vesth T.C."/>
            <person name="Nybo J."/>
            <person name="Theobald S."/>
            <person name="Brandl J."/>
            <person name="Frisvad J.C."/>
            <person name="Nielsen K.F."/>
            <person name="Lyhne E.K."/>
            <person name="Kogle M.E."/>
            <person name="Kuo A."/>
            <person name="Riley R."/>
            <person name="Clum A."/>
            <person name="Nolan M."/>
            <person name="Lipzen A."/>
            <person name="Salamov A."/>
            <person name="Henrissat B."/>
            <person name="Wiebenga A."/>
            <person name="De vries R.P."/>
            <person name="Grigoriev I.V."/>
            <person name="Mortensen U.H."/>
            <person name="Andersen M.R."/>
            <person name="Baker S.E."/>
        </authorList>
    </citation>
    <scope>NUCLEOTIDE SEQUENCE [LARGE SCALE GENOMIC DNA]</scope>
    <source>
        <strain evidence="1 2">CBS 114.80</strain>
    </source>
</reference>
<dbReference type="AlphaFoldDB" id="A0A2V5J8W7"/>
<accession>A0A2V5J8W7</accession>
<organism evidence="1 2">
    <name type="scientific">Aspergillus indologenus CBS 114.80</name>
    <dbReference type="NCBI Taxonomy" id="1450541"/>
    <lineage>
        <taxon>Eukaryota</taxon>
        <taxon>Fungi</taxon>
        <taxon>Dikarya</taxon>
        <taxon>Ascomycota</taxon>
        <taxon>Pezizomycotina</taxon>
        <taxon>Eurotiomycetes</taxon>
        <taxon>Eurotiomycetidae</taxon>
        <taxon>Eurotiales</taxon>
        <taxon>Aspergillaceae</taxon>
        <taxon>Aspergillus</taxon>
        <taxon>Aspergillus subgen. Circumdati</taxon>
    </lineage>
</organism>
<dbReference type="InterPro" id="IPR018607">
    <property type="entry name" value="Ctf8"/>
</dbReference>
<proteinExistence type="predicted"/>
<dbReference type="EMBL" id="KZ825474">
    <property type="protein sequence ID" value="PYI34687.1"/>
    <property type="molecule type" value="Genomic_DNA"/>
</dbReference>